<reference evidence="2" key="1">
    <citation type="journal article" date="2019" name="Int. J. Syst. Evol. Microbiol.">
        <title>The Global Catalogue of Microorganisms (GCM) 10K type strain sequencing project: providing services to taxonomists for standard genome sequencing and annotation.</title>
        <authorList>
            <consortium name="The Broad Institute Genomics Platform"/>
            <consortium name="The Broad Institute Genome Sequencing Center for Infectious Disease"/>
            <person name="Wu L."/>
            <person name="Ma J."/>
        </authorList>
    </citation>
    <scope>NUCLEOTIDE SEQUENCE [LARGE SCALE GENOMIC DNA]</scope>
    <source>
        <strain evidence="2">NBRC 103191</strain>
    </source>
</reference>
<dbReference type="Proteomes" id="UP001156645">
    <property type="component" value="Unassembled WGS sequence"/>
</dbReference>
<comment type="caution">
    <text evidence="1">The sequence shown here is derived from an EMBL/GenBank/DDBJ whole genome shotgun (WGS) entry which is preliminary data.</text>
</comment>
<protein>
    <submittedName>
        <fullName evidence="1">Uncharacterized protein</fullName>
    </submittedName>
</protein>
<evidence type="ECO:0000313" key="2">
    <source>
        <dbReference type="Proteomes" id="UP001156645"/>
    </source>
</evidence>
<proteinExistence type="predicted"/>
<evidence type="ECO:0000313" key="1">
    <source>
        <dbReference type="EMBL" id="GLR27973.1"/>
    </source>
</evidence>
<name>A0ABQ5YYN0_9GAMM</name>
<keyword evidence="2" id="KW-1185">Reference proteome</keyword>
<dbReference type="EMBL" id="BSOK01000006">
    <property type="protein sequence ID" value="GLR27973.1"/>
    <property type="molecule type" value="Genomic_DNA"/>
</dbReference>
<accession>A0ABQ5YYN0</accession>
<sequence length="62" mass="6754">MLSPSINHISLAEDYYGYRSVAIAKYTVSALAIAKPASLVPVALLKVCKSHFDKNDKKVDDS</sequence>
<gene>
    <name evidence="1" type="ORF">GCM10007915_02110</name>
</gene>
<organism evidence="1 2">
    <name type="scientific">Psychrobacter pacificensis</name>
    <dbReference type="NCBI Taxonomy" id="112002"/>
    <lineage>
        <taxon>Bacteria</taxon>
        <taxon>Pseudomonadati</taxon>
        <taxon>Pseudomonadota</taxon>
        <taxon>Gammaproteobacteria</taxon>
        <taxon>Moraxellales</taxon>
        <taxon>Moraxellaceae</taxon>
        <taxon>Psychrobacter</taxon>
    </lineage>
</organism>